<evidence type="ECO:0000313" key="1">
    <source>
        <dbReference type="EMBL" id="MBA0823559.1"/>
    </source>
</evidence>
<dbReference type="EMBL" id="JABFAE010000002">
    <property type="protein sequence ID" value="MBA0823559.1"/>
    <property type="molecule type" value="Genomic_DNA"/>
</dbReference>
<reference evidence="1 2" key="1">
    <citation type="journal article" date="2019" name="Genome Biol. Evol.">
        <title>Insights into the evolution of the New World diploid cottons (Gossypium, subgenus Houzingenia) based on genome sequencing.</title>
        <authorList>
            <person name="Grover C.E."/>
            <person name="Arick M.A. 2nd"/>
            <person name="Thrash A."/>
            <person name="Conover J.L."/>
            <person name="Sanders W.S."/>
            <person name="Peterson D.G."/>
            <person name="Frelichowski J.E."/>
            <person name="Scheffler J.A."/>
            <person name="Scheffler B.E."/>
            <person name="Wendel J.F."/>
        </authorList>
    </citation>
    <scope>NUCLEOTIDE SEQUENCE [LARGE SCALE GENOMIC DNA]</scope>
    <source>
        <strain evidence="1">6</strain>
        <tissue evidence="1">Leaf</tissue>
    </source>
</reference>
<accession>A0A7J9IN26</accession>
<name>A0A7J9IN26_9ROSI</name>
<protein>
    <submittedName>
        <fullName evidence="1">Uncharacterized protein</fullName>
    </submittedName>
</protein>
<keyword evidence="2" id="KW-1185">Reference proteome</keyword>
<gene>
    <name evidence="1" type="ORF">Goarm_020284</name>
</gene>
<dbReference type="AlphaFoldDB" id="A0A7J9IN26"/>
<dbReference type="Proteomes" id="UP000593575">
    <property type="component" value="Unassembled WGS sequence"/>
</dbReference>
<comment type="caution">
    <text evidence="1">The sequence shown here is derived from an EMBL/GenBank/DDBJ whole genome shotgun (WGS) entry which is preliminary data.</text>
</comment>
<organism evidence="1 2">
    <name type="scientific">Gossypium armourianum</name>
    <dbReference type="NCBI Taxonomy" id="34283"/>
    <lineage>
        <taxon>Eukaryota</taxon>
        <taxon>Viridiplantae</taxon>
        <taxon>Streptophyta</taxon>
        <taxon>Embryophyta</taxon>
        <taxon>Tracheophyta</taxon>
        <taxon>Spermatophyta</taxon>
        <taxon>Magnoliopsida</taxon>
        <taxon>eudicotyledons</taxon>
        <taxon>Gunneridae</taxon>
        <taxon>Pentapetalae</taxon>
        <taxon>rosids</taxon>
        <taxon>malvids</taxon>
        <taxon>Malvales</taxon>
        <taxon>Malvaceae</taxon>
        <taxon>Malvoideae</taxon>
        <taxon>Gossypium</taxon>
    </lineage>
</organism>
<evidence type="ECO:0000313" key="2">
    <source>
        <dbReference type="Proteomes" id="UP000593575"/>
    </source>
</evidence>
<proteinExistence type="predicted"/>
<sequence>MGSWWFFPEKCKPSRNKVKEVVIHWVPSPLGWTKFNMASVAKEDEARCCGGVERQVRIGTFMIFWVDDAVGPKIIEEFLVVVIVKSFNRY</sequence>